<evidence type="ECO:0000256" key="3">
    <source>
        <dbReference type="SAM" id="Phobius"/>
    </source>
</evidence>
<organism evidence="4 5">
    <name type="scientific">Elaeophora elaphi</name>
    <dbReference type="NCBI Taxonomy" id="1147741"/>
    <lineage>
        <taxon>Eukaryota</taxon>
        <taxon>Metazoa</taxon>
        <taxon>Ecdysozoa</taxon>
        <taxon>Nematoda</taxon>
        <taxon>Chromadorea</taxon>
        <taxon>Rhabditida</taxon>
        <taxon>Spirurina</taxon>
        <taxon>Spiruromorpha</taxon>
        <taxon>Filarioidea</taxon>
        <taxon>Onchocercidae</taxon>
        <taxon>Elaeophora</taxon>
    </lineage>
</organism>
<evidence type="ECO:0000256" key="1">
    <source>
        <dbReference type="ARBA" id="ARBA00022614"/>
    </source>
</evidence>
<dbReference type="Gene3D" id="3.80.10.10">
    <property type="entry name" value="Ribonuclease Inhibitor"/>
    <property type="match status" value="1"/>
</dbReference>
<keyword evidence="4" id="KW-1185">Reference proteome</keyword>
<accession>A0A0R3RP55</accession>
<keyword evidence="3" id="KW-1133">Transmembrane helix</keyword>
<dbReference type="SUPFAM" id="SSF52058">
    <property type="entry name" value="L domain-like"/>
    <property type="match status" value="1"/>
</dbReference>
<keyword evidence="2" id="KW-0677">Repeat</keyword>
<dbReference type="PANTHER" id="PTHR24369">
    <property type="entry name" value="ANTIGEN BSP, PUTATIVE-RELATED"/>
    <property type="match status" value="1"/>
</dbReference>
<evidence type="ECO:0000313" key="5">
    <source>
        <dbReference type="WBParaSite" id="EEL_0000326701-mRNA-1"/>
    </source>
</evidence>
<dbReference type="WBParaSite" id="EEL_0000326701-mRNA-1">
    <property type="protein sequence ID" value="EEL_0000326701-mRNA-1"/>
    <property type="gene ID" value="EEL_0000326701"/>
</dbReference>
<dbReference type="STRING" id="1147741.A0A0R3RP55"/>
<dbReference type="PANTHER" id="PTHR24369:SF211">
    <property type="entry name" value="LEUCINE-RICH REPEAT-CONTAINING PROTEIN 15-LIKE"/>
    <property type="match status" value="1"/>
</dbReference>
<protein>
    <submittedName>
        <fullName evidence="5">LRRCT domain-containing protein</fullName>
    </submittedName>
</protein>
<evidence type="ECO:0000256" key="2">
    <source>
        <dbReference type="ARBA" id="ARBA00022737"/>
    </source>
</evidence>
<sequence length="227" mass="25870">LEVLDLSDSNLLEYIDEDAFEVSDALRIFNVHSCALKTFPPTLFDWKKVAELYLHGNPLHCDHKLLTFLPDVLRLRSIHNVICATPTELHNVSISSLDIAETATEEAKQTLTVLCFTLTALTAIIMLVLFLYSRITTPIQDKIRESKSNQQFCRNVSGRSECIFPEYYNSMIEFNSSSASRKENAIAGLLQSRSFYDRISTQIPVNVIYTNNKVCMKQTDFIYLSNK</sequence>
<keyword evidence="3" id="KW-0812">Transmembrane</keyword>
<dbReference type="AlphaFoldDB" id="A0A0R3RP55"/>
<dbReference type="InterPro" id="IPR032675">
    <property type="entry name" value="LRR_dom_sf"/>
</dbReference>
<keyword evidence="3" id="KW-0472">Membrane</keyword>
<reference evidence="5" key="1">
    <citation type="submission" date="2017-02" db="UniProtKB">
        <authorList>
            <consortium name="WormBaseParasite"/>
        </authorList>
    </citation>
    <scope>IDENTIFICATION</scope>
</reference>
<feature type="transmembrane region" description="Helical" evidence="3">
    <location>
        <begin position="111"/>
        <end position="132"/>
    </location>
</feature>
<dbReference type="Proteomes" id="UP000050640">
    <property type="component" value="Unplaced"/>
</dbReference>
<name>A0A0R3RP55_9BILA</name>
<dbReference type="GO" id="GO:0005886">
    <property type="term" value="C:plasma membrane"/>
    <property type="evidence" value="ECO:0007669"/>
    <property type="project" value="TreeGrafter"/>
</dbReference>
<keyword evidence="1" id="KW-0433">Leucine-rich repeat</keyword>
<proteinExistence type="predicted"/>
<dbReference type="InterPro" id="IPR050541">
    <property type="entry name" value="LRR_TM_domain-containing"/>
</dbReference>
<evidence type="ECO:0000313" key="4">
    <source>
        <dbReference type="Proteomes" id="UP000050640"/>
    </source>
</evidence>